<feature type="region of interest" description="Disordered" evidence="1">
    <location>
        <begin position="24"/>
        <end position="113"/>
    </location>
</feature>
<feature type="chain" id="PRO_5047041378" description="LPXTG cell wall anchor domain-containing protein" evidence="3">
    <location>
        <begin position="24"/>
        <end position="340"/>
    </location>
</feature>
<feature type="compositionally biased region" description="Basic and acidic residues" evidence="1">
    <location>
        <begin position="280"/>
        <end position="290"/>
    </location>
</feature>
<keyword evidence="3" id="KW-0732">Signal</keyword>
<organism evidence="4 5">
    <name type="scientific">Streptomyces glaucus</name>
    <dbReference type="NCBI Taxonomy" id="284029"/>
    <lineage>
        <taxon>Bacteria</taxon>
        <taxon>Bacillati</taxon>
        <taxon>Actinomycetota</taxon>
        <taxon>Actinomycetes</taxon>
        <taxon>Kitasatosporales</taxon>
        <taxon>Streptomycetaceae</taxon>
        <taxon>Streptomyces</taxon>
    </lineage>
</organism>
<feature type="compositionally biased region" description="Low complexity" evidence="1">
    <location>
        <begin position="24"/>
        <end position="86"/>
    </location>
</feature>
<dbReference type="RefSeq" id="WP_344602724.1">
    <property type="nucleotide sequence ID" value="NZ_BAAATK010000013.1"/>
</dbReference>
<feature type="compositionally biased region" description="Acidic residues" evidence="1">
    <location>
        <begin position="87"/>
        <end position="104"/>
    </location>
</feature>
<feature type="signal peptide" evidence="3">
    <location>
        <begin position="1"/>
        <end position="23"/>
    </location>
</feature>
<keyword evidence="2" id="KW-0812">Transmembrane</keyword>
<proteinExistence type="predicted"/>
<keyword evidence="5" id="KW-1185">Reference proteome</keyword>
<feature type="transmembrane region" description="Helical" evidence="2">
    <location>
        <begin position="309"/>
        <end position="331"/>
    </location>
</feature>
<keyword evidence="2" id="KW-0472">Membrane</keyword>
<reference evidence="4 5" key="1">
    <citation type="journal article" date="2019" name="Int. J. Syst. Evol. Microbiol.">
        <title>The Global Catalogue of Microorganisms (GCM) 10K type strain sequencing project: providing services to taxonomists for standard genome sequencing and annotation.</title>
        <authorList>
            <consortium name="The Broad Institute Genomics Platform"/>
            <consortium name="The Broad Institute Genome Sequencing Center for Infectious Disease"/>
            <person name="Wu L."/>
            <person name="Ma J."/>
        </authorList>
    </citation>
    <scope>NUCLEOTIDE SEQUENCE [LARGE SCALE GENOMIC DNA]</scope>
    <source>
        <strain evidence="4 5">JCM 6922</strain>
    </source>
</reference>
<evidence type="ECO:0000313" key="4">
    <source>
        <dbReference type="EMBL" id="GAA2435434.1"/>
    </source>
</evidence>
<protein>
    <recommendedName>
        <fullName evidence="6">LPXTG cell wall anchor domain-containing protein</fullName>
    </recommendedName>
</protein>
<name>A0ABN3JPD8_9ACTN</name>
<evidence type="ECO:0000256" key="2">
    <source>
        <dbReference type="SAM" id="Phobius"/>
    </source>
</evidence>
<gene>
    <name evidence="4" type="ORF">GCM10010421_26170</name>
</gene>
<evidence type="ECO:0000313" key="5">
    <source>
        <dbReference type="Proteomes" id="UP001500460"/>
    </source>
</evidence>
<comment type="caution">
    <text evidence="4">The sequence shown here is derived from an EMBL/GenBank/DDBJ whole genome shotgun (WGS) entry which is preliminary data.</text>
</comment>
<evidence type="ECO:0008006" key="6">
    <source>
        <dbReference type="Google" id="ProtNLM"/>
    </source>
</evidence>
<evidence type="ECO:0000256" key="1">
    <source>
        <dbReference type="SAM" id="MobiDB-lite"/>
    </source>
</evidence>
<dbReference type="NCBIfam" id="TIGR01167">
    <property type="entry name" value="LPXTG_anchor"/>
    <property type="match status" value="1"/>
</dbReference>
<accession>A0ABN3JPD8</accession>
<keyword evidence="2" id="KW-1133">Transmembrane helix</keyword>
<dbReference type="Proteomes" id="UP001500460">
    <property type="component" value="Unassembled WGS sequence"/>
</dbReference>
<feature type="region of interest" description="Disordered" evidence="1">
    <location>
        <begin position="267"/>
        <end position="300"/>
    </location>
</feature>
<dbReference type="EMBL" id="BAAATK010000013">
    <property type="protein sequence ID" value="GAA2435434.1"/>
    <property type="molecule type" value="Genomic_DNA"/>
</dbReference>
<sequence length="340" mass="34533">MAAAAATAVVAPLALLSAPAAFAEGTTPAAPPSDTATATPTATATDTATATATPSDTATTTAAPTGTGVPTGTPTTTSPTPSTTPSESEEPEPSEPAEPSEEPSDPTVPYCEDLDENFGDAKVSADIKGLPGKIVAGDGFHDFELVVTNESGTDVEGVAFYAEVENYELDEAKFLSPYVDLEFKNPETGSWDRIGSDDWAGDYFYFVEKLKSEASETVDLRVSIDAKAPAGDSYSFGSGAYLDNVEGQDCIAEGWAMYDFEVLKPGSANPDPGTAGPSDNDAKDSVKKPQGDVSALPTGSLAETGAGSALPMIGLVGGVAVVAGAGAVFAVRRRKAGAQA</sequence>
<evidence type="ECO:0000256" key="3">
    <source>
        <dbReference type="SAM" id="SignalP"/>
    </source>
</evidence>